<dbReference type="AlphaFoldDB" id="A0A1M6SSS6"/>
<protein>
    <recommendedName>
        <fullName evidence="5">Tetratricopeptide repeat-containing protein</fullName>
    </recommendedName>
</protein>
<evidence type="ECO:0008006" key="5">
    <source>
        <dbReference type="Google" id="ProtNLM"/>
    </source>
</evidence>
<keyword evidence="1" id="KW-0175">Coiled coil</keyword>
<dbReference type="EMBL" id="FRBD01000004">
    <property type="protein sequence ID" value="SHK47739.1"/>
    <property type="molecule type" value="Genomic_DNA"/>
</dbReference>
<dbReference type="SUPFAM" id="SSF81901">
    <property type="entry name" value="HCP-like"/>
    <property type="match status" value="1"/>
</dbReference>
<evidence type="ECO:0000313" key="4">
    <source>
        <dbReference type="Proteomes" id="UP000184130"/>
    </source>
</evidence>
<keyword evidence="2" id="KW-1133">Transmembrane helix</keyword>
<gene>
    <name evidence="3" type="ORF">SAMN05216463_10418</name>
</gene>
<organism evidence="3 4">
    <name type="scientific">Xylanibacter ruminicola</name>
    <name type="common">Prevotella ruminicola</name>
    <dbReference type="NCBI Taxonomy" id="839"/>
    <lineage>
        <taxon>Bacteria</taxon>
        <taxon>Pseudomonadati</taxon>
        <taxon>Bacteroidota</taxon>
        <taxon>Bacteroidia</taxon>
        <taxon>Bacteroidales</taxon>
        <taxon>Prevotellaceae</taxon>
        <taxon>Xylanibacter</taxon>
    </lineage>
</organism>
<keyword evidence="2" id="KW-0472">Membrane</keyword>
<dbReference type="Proteomes" id="UP000184130">
    <property type="component" value="Unassembled WGS sequence"/>
</dbReference>
<feature type="coiled-coil region" evidence="1">
    <location>
        <begin position="404"/>
        <end position="466"/>
    </location>
</feature>
<dbReference type="Gene3D" id="1.25.40.10">
    <property type="entry name" value="Tetratricopeptide repeat domain"/>
    <property type="match status" value="1"/>
</dbReference>
<evidence type="ECO:0000256" key="2">
    <source>
        <dbReference type="SAM" id="Phobius"/>
    </source>
</evidence>
<dbReference type="InterPro" id="IPR011990">
    <property type="entry name" value="TPR-like_helical_dom_sf"/>
</dbReference>
<keyword evidence="2" id="KW-0812">Transmembrane</keyword>
<reference evidence="3 4" key="1">
    <citation type="submission" date="2016-11" db="EMBL/GenBank/DDBJ databases">
        <authorList>
            <person name="Jaros S."/>
            <person name="Januszkiewicz K."/>
            <person name="Wedrychowicz H."/>
        </authorList>
    </citation>
    <scope>NUCLEOTIDE SEQUENCE [LARGE SCALE GENOMIC DNA]</scope>
    <source>
        <strain evidence="3 4">KHT3</strain>
    </source>
</reference>
<evidence type="ECO:0000313" key="3">
    <source>
        <dbReference type="EMBL" id="SHK47739.1"/>
    </source>
</evidence>
<sequence>MSYLFSRCVLATIILCVASCSNHHFLDKLEQIKAVGDYDPNKAIVMLDSLEISIRNESDYVRHKYDLLRIRLNDKAYKTPTSDIMIKQLVDYFESEESAMEKQEVNYYAGSTYRDLQDTPRALEYFFKSLEFADGSEVFDSIMLRNTYSNIHFLQYRVQDYNNAVITALKELEISKKTKSNLIVSYMHIGASWLALDSATQAEAALDSAFSLIVKSNNISSHQNLLIHLLNNYSELKCLSKAKECLSLIDIDPKDDLSSFTSLALAQYYKSLGINDSTIVYCKRILDGSTDVDDMFDAAKILYRIYGNTGDISNACKYADIYMQLSDSIDFGKRQELAATVNNEYQYHLDQKKERDLYEEKKKFRNALIIVSFITLLSASIAYIFYVRRRNKHLQVVVALSSELQRISDDDKQLREDIKAKEKELDNSTSELDSIKSELQHVNIELLEFDKTLKEKEQQLADKIEQNKAVMSMMHQSELEDNAEDVIYNIRQSSIGRKKMTSADWKKLYQAVDQLYPTFKDRLLKELGSFTDQQMQVCYLMRIGLSKPQIQNITNLSRVTVWRWVKKYEWVLDSDDKL</sequence>
<proteinExistence type="predicted"/>
<name>A0A1M6SSS6_XYLRU</name>
<feature type="transmembrane region" description="Helical" evidence="2">
    <location>
        <begin position="367"/>
        <end position="386"/>
    </location>
</feature>
<accession>A0A1M6SSS6</accession>
<evidence type="ECO:0000256" key="1">
    <source>
        <dbReference type="SAM" id="Coils"/>
    </source>
</evidence>